<keyword evidence="3" id="KW-0805">Transcription regulation</keyword>
<dbReference type="EMBL" id="JAIWQS010000003">
    <property type="protein sequence ID" value="KAJ8769365.1"/>
    <property type="molecule type" value="Genomic_DNA"/>
</dbReference>
<evidence type="ECO:0000313" key="11">
    <source>
        <dbReference type="Proteomes" id="UP001159364"/>
    </source>
</evidence>
<dbReference type="FunFam" id="4.10.280.10:FF:000095">
    <property type="entry name" value="Basic helix-loop-helix family protein"/>
    <property type="match status" value="1"/>
</dbReference>
<protein>
    <recommendedName>
        <fullName evidence="9">BHLH domain-containing protein</fullName>
    </recommendedName>
</protein>
<evidence type="ECO:0000259" key="9">
    <source>
        <dbReference type="PROSITE" id="PS50888"/>
    </source>
</evidence>
<feature type="coiled-coil region" evidence="7">
    <location>
        <begin position="210"/>
        <end position="237"/>
    </location>
</feature>
<feature type="compositionally biased region" description="Polar residues" evidence="8">
    <location>
        <begin position="96"/>
        <end position="105"/>
    </location>
</feature>
<feature type="domain" description="BHLH" evidence="9">
    <location>
        <begin position="171"/>
        <end position="220"/>
    </location>
</feature>
<keyword evidence="5" id="KW-0804">Transcription</keyword>
<comment type="subunit">
    <text evidence="2">Homodimer.</text>
</comment>
<dbReference type="PANTHER" id="PTHR45959">
    <property type="entry name" value="BHLH TRANSCRIPTION FACTOR"/>
    <property type="match status" value="1"/>
</dbReference>
<dbReference type="Proteomes" id="UP001159364">
    <property type="component" value="Linkage Group LG03"/>
</dbReference>
<dbReference type="SMART" id="SM00353">
    <property type="entry name" value="HLH"/>
    <property type="match status" value="1"/>
</dbReference>
<comment type="caution">
    <text evidence="10">The sequence shown here is derived from an EMBL/GenBank/DDBJ whole genome shotgun (WGS) entry which is preliminary data.</text>
</comment>
<evidence type="ECO:0000256" key="1">
    <source>
        <dbReference type="ARBA" id="ARBA00004123"/>
    </source>
</evidence>
<sequence length="352" mass="39721">MDSTSATWFTEMGMNDYEFISQYNMGTADGENIQRCSSLDSYSSYPNLNTETLNQSYLEIAQSNIERPTKQHKSSSWNSGITAEHQPPTPSSPTSQFLSFEDSSTNHSQKLLRRLSFNLKPKEEASSPGNMNFQPLVSKISYENQQSYEDPRKNQGSYKKSYPMSMTRTPSHAQEHIMAERKRREKLSQRFIALSSIVPGLKKMDKATVLGDAIKYVKQLQERVKELEEQTKKKTVESVILVRKSQLSPDEDSSSCNDSNSEGRFTSALPEIEATASGKDLLVRIHCQKQHGVLTKILKEMENLHLSIVTSSVMPFGSSTLHITIVAQMGGEETMTVKDLVRNLRLALLKFM</sequence>
<feature type="region of interest" description="Disordered" evidence="8">
    <location>
        <begin position="66"/>
        <end position="105"/>
    </location>
</feature>
<dbReference type="GO" id="GO:0006355">
    <property type="term" value="P:regulation of DNA-templated transcription"/>
    <property type="evidence" value="ECO:0007669"/>
    <property type="project" value="UniProtKB-ARBA"/>
</dbReference>
<keyword evidence="6" id="KW-0539">Nucleus</keyword>
<evidence type="ECO:0000256" key="6">
    <source>
        <dbReference type="ARBA" id="ARBA00023242"/>
    </source>
</evidence>
<dbReference type="Pfam" id="PF00010">
    <property type="entry name" value="HLH"/>
    <property type="match status" value="1"/>
</dbReference>
<comment type="subcellular location">
    <subcellularLocation>
        <location evidence="1">Nucleus</location>
    </subcellularLocation>
</comment>
<dbReference type="GO" id="GO:0003677">
    <property type="term" value="F:DNA binding"/>
    <property type="evidence" value="ECO:0007669"/>
    <property type="project" value="UniProtKB-KW"/>
</dbReference>
<keyword evidence="7" id="KW-0175">Coiled coil</keyword>
<gene>
    <name evidence="10" type="ORF">K2173_002569</name>
</gene>
<evidence type="ECO:0000256" key="4">
    <source>
        <dbReference type="ARBA" id="ARBA00023125"/>
    </source>
</evidence>
<evidence type="ECO:0000256" key="7">
    <source>
        <dbReference type="SAM" id="Coils"/>
    </source>
</evidence>
<dbReference type="InterPro" id="IPR036638">
    <property type="entry name" value="HLH_DNA-bd_sf"/>
</dbReference>
<dbReference type="PANTHER" id="PTHR45959:SF2">
    <property type="entry name" value="BHLH TRANSCRIPTION FACTOR"/>
    <property type="match status" value="1"/>
</dbReference>
<feature type="region of interest" description="Disordered" evidence="8">
    <location>
        <begin position="146"/>
        <end position="172"/>
    </location>
</feature>
<accession>A0AAV8TTU4</accession>
<evidence type="ECO:0000256" key="2">
    <source>
        <dbReference type="ARBA" id="ARBA00011738"/>
    </source>
</evidence>
<name>A0AAV8TTU4_9ROSI</name>
<dbReference type="SUPFAM" id="SSF47459">
    <property type="entry name" value="HLH, helix-loop-helix DNA-binding domain"/>
    <property type="match status" value="1"/>
</dbReference>
<dbReference type="GO" id="GO:0046983">
    <property type="term" value="F:protein dimerization activity"/>
    <property type="evidence" value="ECO:0007669"/>
    <property type="project" value="InterPro"/>
</dbReference>
<evidence type="ECO:0000256" key="5">
    <source>
        <dbReference type="ARBA" id="ARBA00023163"/>
    </source>
</evidence>
<feature type="region of interest" description="Disordered" evidence="8">
    <location>
        <begin position="247"/>
        <end position="269"/>
    </location>
</feature>
<keyword evidence="11" id="KW-1185">Reference proteome</keyword>
<keyword evidence="4" id="KW-0238">DNA-binding</keyword>
<proteinExistence type="predicted"/>
<dbReference type="Gene3D" id="4.10.280.10">
    <property type="entry name" value="Helix-loop-helix DNA-binding domain"/>
    <property type="match status" value="1"/>
</dbReference>
<dbReference type="GO" id="GO:0005634">
    <property type="term" value="C:nucleus"/>
    <property type="evidence" value="ECO:0007669"/>
    <property type="project" value="UniProtKB-SubCell"/>
</dbReference>
<evidence type="ECO:0000256" key="8">
    <source>
        <dbReference type="SAM" id="MobiDB-lite"/>
    </source>
</evidence>
<dbReference type="PROSITE" id="PS50888">
    <property type="entry name" value="BHLH"/>
    <property type="match status" value="1"/>
</dbReference>
<dbReference type="CDD" id="cd11452">
    <property type="entry name" value="bHLH_AtNAI1_like"/>
    <property type="match status" value="1"/>
</dbReference>
<reference evidence="10 11" key="1">
    <citation type="submission" date="2021-09" db="EMBL/GenBank/DDBJ databases">
        <title>Genomic insights and catalytic innovation underlie evolution of tropane alkaloids biosynthesis.</title>
        <authorList>
            <person name="Wang Y.-J."/>
            <person name="Tian T."/>
            <person name="Huang J.-P."/>
            <person name="Huang S.-X."/>
        </authorList>
    </citation>
    <scope>NUCLEOTIDE SEQUENCE [LARGE SCALE GENOMIC DNA]</scope>
    <source>
        <strain evidence="10">KIB-2018</strain>
        <tissue evidence="10">Leaf</tissue>
    </source>
</reference>
<dbReference type="InterPro" id="IPR052610">
    <property type="entry name" value="bHLH_transcription_regulator"/>
</dbReference>
<dbReference type="AlphaFoldDB" id="A0AAV8TTU4"/>
<dbReference type="InterPro" id="IPR011598">
    <property type="entry name" value="bHLH_dom"/>
</dbReference>
<dbReference type="Pfam" id="PF22754">
    <property type="entry name" value="bHLH-TF_ACT-like_plant"/>
    <property type="match status" value="1"/>
</dbReference>
<evidence type="ECO:0000313" key="10">
    <source>
        <dbReference type="EMBL" id="KAJ8769365.1"/>
    </source>
</evidence>
<dbReference type="InterPro" id="IPR054502">
    <property type="entry name" value="bHLH-TF_ACT-like_plant"/>
</dbReference>
<organism evidence="10 11">
    <name type="scientific">Erythroxylum novogranatense</name>
    <dbReference type="NCBI Taxonomy" id="1862640"/>
    <lineage>
        <taxon>Eukaryota</taxon>
        <taxon>Viridiplantae</taxon>
        <taxon>Streptophyta</taxon>
        <taxon>Embryophyta</taxon>
        <taxon>Tracheophyta</taxon>
        <taxon>Spermatophyta</taxon>
        <taxon>Magnoliopsida</taxon>
        <taxon>eudicotyledons</taxon>
        <taxon>Gunneridae</taxon>
        <taxon>Pentapetalae</taxon>
        <taxon>rosids</taxon>
        <taxon>fabids</taxon>
        <taxon>Malpighiales</taxon>
        <taxon>Erythroxylaceae</taxon>
        <taxon>Erythroxylum</taxon>
    </lineage>
</organism>
<evidence type="ECO:0000256" key="3">
    <source>
        <dbReference type="ARBA" id="ARBA00023015"/>
    </source>
</evidence>